<sequence length="432" mass="48329">MCNVCIIGQGFVGLPLALSYSINGCNVVGVDIKQELVNELNNGVTHHTEKHENKKIQNILEEQLRLNKYKATTLISEGVEKCSNIIITVGIPIINGNAEFSDLKSSIVDVARNLKKQDLILIRSTVVPGTTDELIKPLLEEYSGLKCGEDFYLAYASERIAEGRAFEEFESMPTVIAGINEKSARRAEKLLKIICNAEVIRADSIKIVETAKILENLQRDVNIAMVQEFARFTEALNIDIFQVIKLANTHKRVNLLMPGSGVGGYCIPNAYYYLNAKAEQISLELDLLKLSRKKNEQIPSFIVGKLQELLISIGKDIKKSKIAVIGIAMKDYSNDDRMSPAIEIIKLLLQKGVEVKAFDPKVSTKYTYKVDTQLEAIENSDAILALVKQDGIIYDNLKEFSSIMKIHPIFMDLKAVIGKREAEESGFKYWRI</sequence>
<reference evidence="6 7" key="2">
    <citation type="submission" date="2020-06" db="EMBL/GenBank/DDBJ databases">
        <title>Complete Genome Sequence of Clostridium muelleri sp. nov. P21T, an Acid-Alcohol Producing Acetogen Isolated from Old Hay.</title>
        <authorList>
            <person name="Duncan K.E."/>
            <person name="Tanner R.S."/>
        </authorList>
    </citation>
    <scope>NUCLEOTIDE SEQUENCE [LARGE SCALE GENOMIC DNA]</scope>
    <source>
        <strain evidence="6 7">P21</strain>
    </source>
</reference>
<dbReference type="InterPro" id="IPR001732">
    <property type="entry name" value="UDP-Glc/GDP-Man_DH_N"/>
</dbReference>
<evidence type="ECO:0000256" key="4">
    <source>
        <dbReference type="PIRNR" id="PIRNR000124"/>
    </source>
</evidence>
<dbReference type="GO" id="GO:0000271">
    <property type="term" value="P:polysaccharide biosynthetic process"/>
    <property type="evidence" value="ECO:0007669"/>
    <property type="project" value="InterPro"/>
</dbReference>
<dbReference type="InterPro" id="IPR014026">
    <property type="entry name" value="UDP-Glc/GDP-Man_DH_dimer"/>
</dbReference>
<evidence type="ECO:0000259" key="5">
    <source>
        <dbReference type="SMART" id="SM00984"/>
    </source>
</evidence>
<accession>A0A7Y0EDH0</accession>
<dbReference type="GO" id="GO:0016628">
    <property type="term" value="F:oxidoreductase activity, acting on the CH-CH group of donors, NAD or NADP as acceptor"/>
    <property type="evidence" value="ECO:0007669"/>
    <property type="project" value="InterPro"/>
</dbReference>
<organism evidence="6 7">
    <name type="scientific">Clostridium muellerianum</name>
    <dbReference type="NCBI Taxonomy" id="2716538"/>
    <lineage>
        <taxon>Bacteria</taxon>
        <taxon>Bacillati</taxon>
        <taxon>Bacillota</taxon>
        <taxon>Clostridia</taxon>
        <taxon>Eubacteriales</taxon>
        <taxon>Clostridiaceae</taxon>
        <taxon>Clostridium</taxon>
    </lineage>
</organism>
<dbReference type="InterPro" id="IPR017476">
    <property type="entry name" value="UDP-Glc/GDP-Man"/>
</dbReference>
<keyword evidence="7" id="KW-1185">Reference proteome</keyword>
<dbReference type="InterPro" id="IPR014027">
    <property type="entry name" value="UDP-Glc/GDP-Man_DH_C"/>
</dbReference>
<evidence type="ECO:0000256" key="3">
    <source>
        <dbReference type="ARBA" id="ARBA00023027"/>
    </source>
</evidence>
<dbReference type="GO" id="GO:0051287">
    <property type="term" value="F:NAD binding"/>
    <property type="evidence" value="ECO:0007669"/>
    <property type="project" value="InterPro"/>
</dbReference>
<keyword evidence="2" id="KW-0560">Oxidoreductase</keyword>
<dbReference type="Pfam" id="PF03720">
    <property type="entry name" value="UDPG_MGDP_dh_C"/>
    <property type="match status" value="1"/>
</dbReference>
<dbReference type="PANTHER" id="PTHR43491:SF2">
    <property type="entry name" value="UDP-N-ACETYL-D-MANNOSAMINE DEHYDROGENASE"/>
    <property type="match status" value="1"/>
</dbReference>
<dbReference type="SUPFAM" id="SSF51735">
    <property type="entry name" value="NAD(P)-binding Rossmann-fold domains"/>
    <property type="match status" value="1"/>
</dbReference>
<dbReference type="AlphaFoldDB" id="A0A7Y0EDH0"/>
<dbReference type="SMART" id="SM00984">
    <property type="entry name" value="UDPG_MGDP_dh_C"/>
    <property type="match status" value="1"/>
</dbReference>
<dbReference type="Pfam" id="PF03721">
    <property type="entry name" value="UDPG_MGDP_dh_N"/>
    <property type="match status" value="1"/>
</dbReference>
<dbReference type="PANTHER" id="PTHR43491">
    <property type="entry name" value="UDP-N-ACETYL-D-MANNOSAMINE DEHYDROGENASE"/>
    <property type="match status" value="1"/>
</dbReference>
<comment type="similarity">
    <text evidence="1 4">Belongs to the UDP-glucose/GDP-mannose dehydrogenase family.</text>
</comment>
<name>A0A7Y0EDH0_9CLOT</name>
<protein>
    <submittedName>
        <fullName evidence="6">Nucleotide sugar dehydrogenase</fullName>
    </submittedName>
</protein>
<proteinExistence type="inferred from homology"/>
<dbReference type="Pfam" id="PF00984">
    <property type="entry name" value="UDPG_MGDP_dh"/>
    <property type="match status" value="1"/>
</dbReference>
<dbReference type="PIRSF" id="PIRSF500136">
    <property type="entry name" value="UDP_ManNAc_DH"/>
    <property type="match status" value="1"/>
</dbReference>
<evidence type="ECO:0000256" key="1">
    <source>
        <dbReference type="ARBA" id="ARBA00006601"/>
    </source>
</evidence>
<dbReference type="EMBL" id="JABBNI010000004">
    <property type="protein sequence ID" value="NMM61489.1"/>
    <property type="molecule type" value="Genomic_DNA"/>
</dbReference>
<dbReference type="InterPro" id="IPR036291">
    <property type="entry name" value="NAD(P)-bd_dom_sf"/>
</dbReference>
<evidence type="ECO:0000256" key="2">
    <source>
        <dbReference type="ARBA" id="ARBA00023002"/>
    </source>
</evidence>
<evidence type="ECO:0000313" key="7">
    <source>
        <dbReference type="Proteomes" id="UP000537131"/>
    </source>
</evidence>
<reference evidence="6 7" key="1">
    <citation type="submission" date="2020-04" db="EMBL/GenBank/DDBJ databases">
        <authorList>
            <person name="Doyle D.A."/>
        </authorList>
    </citation>
    <scope>NUCLEOTIDE SEQUENCE [LARGE SCALE GENOMIC DNA]</scope>
    <source>
        <strain evidence="6 7">P21</strain>
    </source>
</reference>
<dbReference type="GO" id="GO:0016616">
    <property type="term" value="F:oxidoreductase activity, acting on the CH-OH group of donors, NAD or NADP as acceptor"/>
    <property type="evidence" value="ECO:0007669"/>
    <property type="project" value="InterPro"/>
</dbReference>
<dbReference type="SUPFAM" id="SSF52413">
    <property type="entry name" value="UDP-glucose/GDP-mannose dehydrogenase C-terminal domain"/>
    <property type="match status" value="1"/>
</dbReference>
<dbReference type="Gene3D" id="3.40.50.720">
    <property type="entry name" value="NAD(P)-binding Rossmann-like Domain"/>
    <property type="match status" value="2"/>
</dbReference>
<dbReference type="SUPFAM" id="SSF48179">
    <property type="entry name" value="6-phosphogluconate dehydrogenase C-terminal domain-like"/>
    <property type="match status" value="1"/>
</dbReference>
<evidence type="ECO:0000313" key="6">
    <source>
        <dbReference type="EMBL" id="NMM61489.1"/>
    </source>
</evidence>
<dbReference type="PIRSF" id="PIRSF000124">
    <property type="entry name" value="UDPglc_GDPman_dh"/>
    <property type="match status" value="1"/>
</dbReference>
<dbReference type="NCBIfam" id="TIGR03026">
    <property type="entry name" value="NDP-sugDHase"/>
    <property type="match status" value="1"/>
</dbReference>
<feature type="domain" description="UDP-glucose/GDP-mannose dehydrogenase C-terminal" evidence="5">
    <location>
        <begin position="323"/>
        <end position="419"/>
    </location>
</feature>
<gene>
    <name evidence="6" type="ORF">HBE96_01975</name>
</gene>
<dbReference type="Proteomes" id="UP000537131">
    <property type="component" value="Unassembled WGS sequence"/>
</dbReference>
<dbReference type="InterPro" id="IPR036220">
    <property type="entry name" value="UDP-Glc/GDP-Man_DH_C_sf"/>
</dbReference>
<dbReference type="InterPro" id="IPR028359">
    <property type="entry name" value="UDP_ManNAc/GlcNAc_DH"/>
</dbReference>
<keyword evidence="3" id="KW-0520">NAD</keyword>
<dbReference type="InterPro" id="IPR008927">
    <property type="entry name" value="6-PGluconate_DH-like_C_sf"/>
</dbReference>
<comment type="caution">
    <text evidence="6">The sequence shown here is derived from an EMBL/GenBank/DDBJ whole genome shotgun (WGS) entry which is preliminary data.</text>
</comment>